<name>A0A4Y2F0K4_ARAVE</name>
<accession>A0A4Y2F0K4</accession>
<dbReference type="AlphaFoldDB" id="A0A4Y2F0K4"/>
<evidence type="ECO:0000313" key="2">
    <source>
        <dbReference type="Proteomes" id="UP000499080"/>
    </source>
</evidence>
<dbReference type="Proteomes" id="UP000499080">
    <property type="component" value="Unassembled WGS sequence"/>
</dbReference>
<proteinExistence type="predicted"/>
<sequence length="98" mass="11819">MIAPEEETNDISSESDEREFRGEKLRKVFPTVLQFCEKNAQYSAPEVMELHLVKERFMNKKNFFSSKQTLEMFFVECVRLLQKCNQKRNRIIPRNHYL</sequence>
<organism evidence="1 2">
    <name type="scientific">Araneus ventricosus</name>
    <name type="common">Orbweaver spider</name>
    <name type="synonym">Epeira ventricosa</name>
    <dbReference type="NCBI Taxonomy" id="182803"/>
    <lineage>
        <taxon>Eukaryota</taxon>
        <taxon>Metazoa</taxon>
        <taxon>Ecdysozoa</taxon>
        <taxon>Arthropoda</taxon>
        <taxon>Chelicerata</taxon>
        <taxon>Arachnida</taxon>
        <taxon>Araneae</taxon>
        <taxon>Araneomorphae</taxon>
        <taxon>Entelegynae</taxon>
        <taxon>Araneoidea</taxon>
        <taxon>Araneidae</taxon>
        <taxon>Araneus</taxon>
    </lineage>
</organism>
<dbReference type="EMBL" id="BGPR01000755">
    <property type="protein sequence ID" value="GBM34297.1"/>
    <property type="molecule type" value="Genomic_DNA"/>
</dbReference>
<evidence type="ECO:0000313" key="1">
    <source>
        <dbReference type="EMBL" id="GBM34297.1"/>
    </source>
</evidence>
<gene>
    <name evidence="1" type="ORF">AVEN_253016_1</name>
</gene>
<protein>
    <submittedName>
        <fullName evidence="1">Uncharacterized protein</fullName>
    </submittedName>
</protein>
<comment type="caution">
    <text evidence="1">The sequence shown here is derived from an EMBL/GenBank/DDBJ whole genome shotgun (WGS) entry which is preliminary data.</text>
</comment>
<keyword evidence="2" id="KW-1185">Reference proteome</keyword>
<reference evidence="1 2" key="1">
    <citation type="journal article" date="2019" name="Sci. Rep.">
        <title>Orb-weaving spider Araneus ventricosus genome elucidates the spidroin gene catalogue.</title>
        <authorList>
            <person name="Kono N."/>
            <person name="Nakamura H."/>
            <person name="Ohtoshi R."/>
            <person name="Moran D.A.P."/>
            <person name="Shinohara A."/>
            <person name="Yoshida Y."/>
            <person name="Fujiwara M."/>
            <person name="Mori M."/>
            <person name="Tomita M."/>
            <person name="Arakawa K."/>
        </authorList>
    </citation>
    <scope>NUCLEOTIDE SEQUENCE [LARGE SCALE GENOMIC DNA]</scope>
</reference>